<dbReference type="InterPro" id="IPR032091">
    <property type="entry name" value="Malt_amylase-like_C"/>
</dbReference>
<keyword evidence="3" id="KW-0326">Glycosidase</keyword>
<proteinExistence type="inferred from homology"/>
<organism evidence="5 6">
    <name type="scientific">Bombilactobacillus thymidiniphilus</name>
    <dbReference type="NCBI Taxonomy" id="2923363"/>
    <lineage>
        <taxon>Bacteria</taxon>
        <taxon>Bacillati</taxon>
        <taxon>Bacillota</taxon>
        <taxon>Bacilli</taxon>
        <taxon>Lactobacillales</taxon>
        <taxon>Lactobacillaceae</taxon>
        <taxon>Bombilactobacillus</taxon>
    </lineage>
</organism>
<dbReference type="PANTHER" id="PTHR10357">
    <property type="entry name" value="ALPHA-AMYLASE FAMILY MEMBER"/>
    <property type="match status" value="1"/>
</dbReference>
<evidence type="ECO:0000256" key="3">
    <source>
        <dbReference type="ARBA" id="ARBA00023295"/>
    </source>
</evidence>
<dbReference type="SUPFAM" id="SSF51011">
    <property type="entry name" value="Glycosyl hydrolase domain"/>
    <property type="match status" value="1"/>
</dbReference>
<keyword evidence="6" id="KW-1185">Reference proteome</keyword>
<dbReference type="InterPro" id="IPR006047">
    <property type="entry name" value="GH13_cat_dom"/>
</dbReference>
<keyword evidence="2" id="KW-0378">Hydrolase</keyword>
<dbReference type="InterPro" id="IPR017853">
    <property type="entry name" value="GH"/>
</dbReference>
<feature type="domain" description="Glycosyl hydrolase family 13 catalytic" evidence="4">
    <location>
        <begin position="13"/>
        <end position="425"/>
    </location>
</feature>
<dbReference type="Pfam" id="PF16657">
    <property type="entry name" value="Malt_amylase_C"/>
    <property type="match status" value="1"/>
</dbReference>
<gene>
    <name evidence="5" type="ORF">MOO47_02780</name>
</gene>
<dbReference type="SMART" id="SM00642">
    <property type="entry name" value="Aamy"/>
    <property type="match status" value="1"/>
</dbReference>
<dbReference type="PANTHER" id="PTHR10357:SF184">
    <property type="entry name" value="OLIGO-1,6-GLUCOSIDASE 1"/>
    <property type="match status" value="1"/>
</dbReference>
<comment type="similarity">
    <text evidence="1">Belongs to the glycosyl hydrolase 13 family.</text>
</comment>
<reference evidence="5 6" key="1">
    <citation type="journal article" date="2022" name="Int. J. Syst. Evol. Microbiol.">
        <title>Apilactobacillus apisilvae sp. nov., Nicolia spurrieriana gen. nov. sp. nov., Bombilactobacillus folatiphilus sp. nov. and Bombilactobacillus thymidiniphilus sp. nov., four new lactic acid bacterial isolates from stingless bees Tetragonula carbonaria and Austroplebeia australis.</title>
        <authorList>
            <person name="Oliphant S.A."/>
            <person name="Watson-Haigh N.S."/>
            <person name="Sumby K.M."/>
            <person name="Gardner J."/>
            <person name="Groom S."/>
            <person name="Jiranek V."/>
        </authorList>
    </citation>
    <scope>NUCLEOTIDE SEQUENCE [LARGE SCALE GENOMIC DNA]</scope>
    <source>
        <strain evidence="5 6">SG4_A1</strain>
    </source>
</reference>
<dbReference type="InterPro" id="IPR013780">
    <property type="entry name" value="Glyco_hydro_b"/>
</dbReference>
<dbReference type="Proteomes" id="UP000831947">
    <property type="component" value="Chromosome"/>
</dbReference>
<evidence type="ECO:0000259" key="4">
    <source>
        <dbReference type="SMART" id="SM00642"/>
    </source>
</evidence>
<dbReference type="EMBL" id="CP093365">
    <property type="protein sequence ID" value="UQS84095.1"/>
    <property type="molecule type" value="Genomic_DNA"/>
</dbReference>
<dbReference type="Pfam" id="PF00128">
    <property type="entry name" value="Alpha-amylase"/>
    <property type="match status" value="1"/>
</dbReference>
<dbReference type="InterPro" id="IPR045857">
    <property type="entry name" value="O16G_dom_2"/>
</dbReference>
<protein>
    <submittedName>
        <fullName evidence="5">Alpha-glucosidase</fullName>
    </submittedName>
</protein>
<dbReference type="Gene3D" id="3.20.20.80">
    <property type="entry name" value="Glycosidases"/>
    <property type="match status" value="1"/>
</dbReference>
<dbReference type="NCBIfam" id="NF008183">
    <property type="entry name" value="PRK10933.1"/>
    <property type="match status" value="1"/>
</dbReference>
<dbReference type="RefSeq" id="WP_249513279.1">
    <property type="nucleotide sequence ID" value="NZ_CP093365.1"/>
</dbReference>
<dbReference type="SUPFAM" id="SSF51445">
    <property type="entry name" value="(Trans)glycosidases"/>
    <property type="match status" value="1"/>
</dbReference>
<name>A0ABY4PEE4_9LACO</name>
<evidence type="ECO:0000256" key="2">
    <source>
        <dbReference type="ARBA" id="ARBA00022801"/>
    </source>
</evidence>
<sequence length="557" mass="65130">MQKEWFKNAVVYQIYPRSFQDSNADGIGDLRGIQQRLDYLVQLGVDVIWLNPIYQSPDVDNGYDISDYRKIQPIYGTMQDFDNLLAAVHQHHLKLMMDLVVNHTSDQHRWFLESKQSRTNPYADFYIWRDPVDGHAPNNWGSAFSGSAWTYVPERQQYYLHLFAREQPDLNWENKKVRQHVYEEMRFWLDKGIDGFRMDVINLISKPFGLPDAPQSSTALYGDSFTAVTDGPRLNGFLQEMNREVLAHYDIMTVGEMPDVTTAAAIDYANLNGKELDMVFQFQHVDLGGNSDPRLGKWNDEKPDLVDLKKTLSTWQTRLANKAWNSLYWNNHDQPRAVSRFGDDRPQYRELSAKMIALTLHGMQGTPYIYAGEEIGMTNVNFTDISEFEDIEAINAFEQLVNQEKIVDATTMLRYLNTRSRDHARTPMQWSDQLYSGFSTVQPYFALNQNYPEINVEKAKQDPNSVFYFYQKLIELRHQLPLLTYGTYQLLDPDDPQIFAYQRQYQNQTLFVISNFSEQTVRHAYSQEQGELLIHNYAEDLGQTLRPYESKMYYYQS</sequence>
<accession>A0ABY4PEE4</accession>
<evidence type="ECO:0000256" key="1">
    <source>
        <dbReference type="ARBA" id="ARBA00008061"/>
    </source>
</evidence>
<evidence type="ECO:0000313" key="6">
    <source>
        <dbReference type="Proteomes" id="UP000831947"/>
    </source>
</evidence>
<dbReference type="CDD" id="cd11333">
    <property type="entry name" value="AmyAc_SI_OligoGlu_DGase"/>
    <property type="match status" value="1"/>
</dbReference>
<evidence type="ECO:0000313" key="5">
    <source>
        <dbReference type="EMBL" id="UQS84095.1"/>
    </source>
</evidence>
<dbReference type="Gene3D" id="2.60.40.1180">
    <property type="entry name" value="Golgi alpha-mannosidase II"/>
    <property type="match status" value="1"/>
</dbReference>
<dbReference type="Gene3D" id="3.90.400.10">
    <property type="entry name" value="Oligo-1,6-glucosidase, Domain 2"/>
    <property type="match status" value="1"/>
</dbReference>